<organism evidence="1 2">
    <name type="scientific">Saccharopolyspora erythraea</name>
    <name type="common">Streptomyces erythraeus</name>
    <dbReference type="NCBI Taxonomy" id="1836"/>
    <lineage>
        <taxon>Bacteria</taxon>
        <taxon>Bacillati</taxon>
        <taxon>Actinomycetota</taxon>
        <taxon>Actinomycetes</taxon>
        <taxon>Pseudonocardiales</taxon>
        <taxon>Pseudonocardiaceae</taxon>
        <taxon>Saccharopolyspora</taxon>
    </lineage>
</organism>
<dbReference type="Proteomes" id="UP001500729">
    <property type="component" value="Unassembled WGS sequence"/>
</dbReference>
<name>A0ABP3PD30_SACER</name>
<accession>A0ABP3PD30</accession>
<sequence length="144" mass="15556">MPVEAGTEEAYTIEIHVKSKSITNRVREKPQVPFRWPAAEQRHRPPVPAVDGIDPGGEPLVTVVVVDVDVDQTVVEQRCVLVLGADDQVGVAVPDNGADREVTSDFRHVVCGLVCVGVKFSFAVYGVELGGELVRRTRLGTAGR</sequence>
<gene>
    <name evidence="1" type="ORF">GCM10009533_68750</name>
</gene>
<proteinExistence type="predicted"/>
<evidence type="ECO:0000313" key="1">
    <source>
        <dbReference type="EMBL" id="GAA0562392.1"/>
    </source>
</evidence>
<reference evidence="2" key="1">
    <citation type="journal article" date="2019" name="Int. J. Syst. Evol. Microbiol.">
        <title>The Global Catalogue of Microorganisms (GCM) 10K type strain sequencing project: providing services to taxonomists for standard genome sequencing and annotation.</title>
        <authorList>
            <consortium name="The Broad Institute Genomics Platform"/>
            <consortium name="The Broad Institute Genome Sequencing Center for Infectious Disease"/>
            <person name="Wu L."/>
            <person name="Ma J."/>
        </authorList>
    </citation>
    <scope>NUCLEOTIDE SEQUENCE [LARGE SCALE GENOMIC DNA]</scope>
    <source>
        <strain evidence="2">JCM 10303</strain>
    </source>
</reference>
<dbReference type="EMBL" id="BAAAGS010000097">
    <property type="protein sequence ID" value="GAA0562392.1"/>
    <property type="molecule type" value="Genomic_DNA"/>
</dbReference>
<protein>
    <submittedName>
        <fullName evidence="1">Uncharacterized protein</fullName>
    </submittedName>
</protein>
<comment type="caution">
    <text evidence="1">The sequence shown here is derived from an EMBL/GenBank/DDBJ whole genome shotgun (WGS) entry which is preliminary data.</text>
</comment>
<keyword evidence="2" id="KW-1185">Reference proteome</keyword>
<evidence type="ECO:0000313" key="2">
    <source>
        <dbReference type="Proteomes" id="UP001500729"/>
    </source>
</evidence>